<dbReference type="PROSITE" id="PS50802">
    <property type="entry name" value="OTU"/>
    <property type="match status" value="1"/>
</dbReference>
<dbReference type="SUPFAM" id="SSF54001">
    <property type="entry name" value="Cysteine proteinases"/>
    <property type="match status" value="1"/>
</dbReference>
<dbReference type="InterPro" id="IPR003323">
    <property type="entry name" value="OTU_dom"/>
</dbReference>
<keyword evidence="5" id="KW-1185">Reference proteome</keyword>
<feature type="compositionally biased region" description="Polar residues" evidence="1">
    <location>
        <begin position="494"/>
        <end position="516"/>
    </location>
</feature>
<dbReference type="Gene3D" id="3.90.70.80">
    <property type="match status" value="1"/>
</dbReference>
<gene>
    <name evidence="4" type="ORF">P5673_026728</name>
</gene>
<name>A0AAD9Q0Q7_ACRCE</name>
<evidence type="ECO:0000259" key="2">
    <source>
        <dbReference type="PROSITE" id="PS50802"/>
    </source>
</evidence>
<dbReference type="EMBL" id="JARQWQ010000089">
    <property type="protein sequence ID" value="KAK2552205.1"/>
    <property type="molecule type" value="Genomic_DNA"/>
</dbReference>
<accession>A0AAD9Q0Q7</accession>
<feature type="region of interest" description="Disordered" evidence="1">
    <location>
        <begin position="454"/>
        <end position="517"/>
    </location>
</feature>
<reference evidence="4" key="2">
    <citation type="journal article" date="2023" name="Science">
        <title>Genomic signatures of disease resistance in endangered staghorn corals.</title>
        <authorList>
            <person name="Vollmer S.V."/>
            <person name="Selwyn J.D."/>
            <person name="Despard B.A."/>
            <person name="Roesel C.L."/>
        </authorList>
    </citation>
    <scope>NUCLEOTIDE SEQUENCE</scope>
    <source>
        <strain evidence="4">K2</strain>
    </source>
</reference>
<feature type="compositionally biased region" description="Basic and acidic residues" evidence="1">
    <location>
        <begin position="480"/>
        <end position="493"/>
    </location>
</feature>
<feature type="compositionally biased region" description="Acidic residues" evidence="1">
    <location>
        <begin position="454"/>
        <end position="466"/>
    </location>
</feature>
<dbReference type="InterPro" id="IPR001584">
    <property type="entry name" value="Integrase_cat-core"/>
</dbReference>
<organism evidence="4 5">
    <name type="scientific">Acropora cervicornis</name>
    <name type="common">Staghorn coral</name>
    <dbReference type="NCBI Taxonomy" id="6130"/>
    <lineage>
        <taxon>Eukaryota</taxon>
        <taxon>Metazoa</taxon>
        <taxon>Cnidaria</taxon>
        <taxon>Anthozoa</taxon>
        <taxon>Hexacorallia</taxon>
        <taxon>Scleractinia</taxon>
        <taxon>Astrocoeniina</taxon>
        <taxon>Acroporidae</taxon>
        <taxon>Acropora</taxon>
    </lineage>
</organism>
<feature type="domain" description="Integrase catalytic" evidence="3">
    <location>
        <begin position="1"/>
        <end position="132"/>
    </location>
</feature>
<dbReference type="PROSITE" id="PS50994">
    <property type="entry name" value="INTEGRASE"/>
    <property type="match status" value="1"/>
</dbReference>
<dbReference type="InterPro" id="IPR050704">
    <property type="entry name" value="Peptidase_C85-like"/>
</dbReference>
<dbReference type="InterPro" id="IPR036397">
    <property type="entry name" value="RNaseH_sf"/>
</dbReference>
<dbReference type="Gene3D" id="3.30.420.10">
    <property type="entry name" value="Ribonuclease H-like superfamily/Ribonuclease H"/>
    <property type="match status" value="1"/>
</dbReference>
<dbReference type="PANTHER" id="PTHR12419">
    <property type="entry name" value="OTU DOMAIN CONTAINING PROTEIN"/>
    <property type="match status" value="1"/>
</dbReference>
<feature type="domain" description="OTU" evidence="2">
    <location>
        <begin position="315"/>
        <end position="442"/>
    </location>
</feature>
<dbReference type="SUPFAM" id="SSF53098">
    <property type="entry name" value="Ribonuclease H-like"/>
    <property type="match status" value="1"/>
</dbReference>
<comment type="caution">
    <text evidence="4">The sequence shown here is derived from an EMBL/GenBank/DDBJ whole genome shotgun (WGS) entry which is preliminary data.</text>
</comment>
<dbReference type="GO" id="GO:0004843">
    <property type="term" value="F:cysteine-type deubiquitinase activity"/>
    <property type="evidence" value="ECO:0007669"/>
    <property type="project" value="TreeGrafter"/>
</dbReference>
<evidence type="ECO:0000259" key="3">
    <source>
        <dbReference type="PROSITE" id="PS50994"/>
    </source>
</evidence>
<dbReference type="CDD" id="cd22758">
    <property type="entry name" value="OTU_232R-like"/>
    <property type="match status" value="1"/>
</dbReference>
<feature type="region of interest" description="Disordered" evidence="1">
    <location>
        <begin position="161"/>
        <end position="195"/>
    </location>
</feature>
<dbReference type="InterPro" id="IPR038765">
    <property type="entry name" value="Papain-like_cys_pep_sf"/>
</dbReference>
<dbReference type="Pfam" id="PF02338">
    <property type="entry name" value="OTU"/>
    <property type="match status" value="1"/>
</dbReference>
<feature type="region of interest" description="Disordered" evidence="1">
    <location>
        <begin position="268"/>
        <end position="291"/>
    </location>
</feature>
<evidence type="ECO:0000256" key="1">
    <source>
        <dbReference type="SAM" id="MobiDB-lite"/>
    </source>
</evidence>
<dbReference type="GO" id="GO:0003676">
    <property type="term" value="F:nucleic acid binding"/>
    <property type="evidence" value="ECO:0007669"/>
    <property type="project" value="InterPro"/>
</dbReference>
<reference evidence="4" key="1">
    <citation type="journal article" date="2023" name="G3 (Bethesda)">
        <title>Whole genome assembly and annotation of the endangered Caribbean coral Acropora cervicornis.</title>
        <authorList>
            <person name="Selwyn J.D."/>
            <person name="Vollmer S.V."/>
        </authorList>
    </citation>
    <scope>NUCLEOTIDE SEQUENCE</scope>
    <source>
        <strain evidence="4">K2</strain>
    </source>
</reference>
<sequence length="544" mass="61975">MDVVSRYHSLAPLQRKRSSHVARELIRIYREHGTPLVIQHDQGTEFDGAVSRLCKQLQIKVIKGRPYHPQSQGKVERTHRTFKKKLRYDFLSTKKAGVNWPEELPHYAQALNQDPKEELAWKSPFEIYFGRKPSVATEAHSSCAKEWDVQAEKYEDMVRPRPRDYKSHSKRVKAKRTQTLSASEKCASRMVKREAKKPPPSVYQIGETVLIRYPGCGRKWVKKRYVLEAQVLKRNLEKDLYKVSFSSPISGKKTSKWMSVCDVTSTTMDKENRKKKKAKGTGPKSAKAAHRKNYKLSYDTERVFMEDRLNSAHFLISYDPPGDGNCQFSVICEILRNIGLKTLKTLREQIVEYLKDHPHMQNFITDAWPTYLQNMAKNGTFGDHLTLQAAADLFNVEFNVISSLGPAATTVISPQNSVPISSFYIGHFAEGDGEHYVALQNDAMWQERMEEIAAESDEVPESDNNETQEKNSVTSEVAAEESHVQENTNEHTSEVTSDGDNQAPTLPPNQCSSSFEGSMGVLNQDILEEIIRQTLAMSPYMRQP</sequence>
<proteinExistence type="predicted"/>
<dbReference type="GO" id="GO:0015074">
    <property type="term" value="P:DNA integration"/>
    <property type="evidence" value="ECO:0007669"/>
    <property type="project" value="InterPro"/>
</dbReference>
<evidence type="ECO:0000313" key="4">
    <source>
        <dbReference type="EMBL" id="KAK2552205.1"/>
    </source>
</evidence>
<dbReference type="GO" id="GO:0016579">
    <property type="term" value="P:protein deubiquitination"/>
    <property type="evidence" value="ECO:0007669"/>
    <property type="project" value="TreeGrafter"/>
</dbReference>
<dbReference type="InterPro" id="IPR012337">
    <property type="entry name" value="RNaseH-like_sf"/>
</dbReference>
<dbReference type="Proteomes" id="UP001249851">
    <property type="component" value="Unassembled WGS sequence"/>
</dbReference>
<dbReference type="AlphaFoldDB" id="A0AAD9Q0Q7"/>
<protein>
    <submittedName>
        <fullName evidence="4">OVARIAN TUMOR DOMAIN-containing deubiquitinating enzyme 10</fullName>
    </submittedName>
</protein>
<dbReference type="PANTHER" id="PTHR12419:SF11">
    <property type="entry name" value="OTU DOMAIN-CONTAINING PROTEIN DDB_G0284757"/>
    <property type="match status" value="1"/>
</dbReference>
<evidence type="ECO:0000313" key="5">
    <source>
        <dbReference type="Proteomes" id="UP001249851"/>
    </source>
</evidence>